<protein>
    <submittedName>
        <fullName evidence="2">Uncharacterized protein</fullName>
    </submittedName>
</protein>
<organism evidence="2 3">
    <name type="scientific">Deefgea piscis</name>
    <dbReference type="NCBI Taxonomy" id="2739061"/>
    <lineage>
        <taxon>Bacteria</taxon>
        <taxon>Pseudomonadati</taxon>
        <taxon>Pseudomonadota</taxon>
        <taxon>Betaproteobacteria</taxon>
        <taxon>Neisseriales</taxon>
        <taxon>Chitinibacteraceae</taxon>
        <taxon>Deefgea</taxon>
    </lineage>
</organism>
<feature type="region of interest" description="Disordered" evidence="1">
    <location>
        <begin position="40"/>
        <end position="68"/>
    </location>
</feature>
<evidence type="ECO:0000256" key="1">
    <source>
        <dbReference type="SAM" id="MobiDB-lite"/>
    </source>
</evidence>
<feature type="compositionally biased region" description="Basic and acidic residues" evidence="1">
    <location>
        <begin position="40"/>
        <end position="49"/>
    </location>
</feature>
<dbReference type="Proteomes" id="UP000504844">
    <property type="component" value="Chromosome"/>
</dbReference>
<name>A0A6M8SRU3_9NEIS</name>
<keyword evidence="3" id="KW-1185">Reference proteome</keyword>
<evidence type="ECO:0000313" key="3">
    <source>
        <dbReference type="Proteomes" id="UP000504844"/>
    </source>
</evidence>
<dbReference type="KEGG" id="dee:HQN60_15610"/>
<reference evidence="2 3" key="1">
    <citation type="submission" date="2020-05" db="EMBL/GenBank/DDBJ databases">
        <title>Complete genome sequence of Deefgea sp. D17.</title>
        <authorList>
            <person name="Bae J.-W."/>
            <person name="Han J.E."/>
        </authorList>
    </citation>
    <scope>NUCLEOTIDE SEQUENCE [LARGE SCALE GENOMIC DNA]</scope>
    <source>
        <strain evidence="2 3">D17</strain>
    </source>
</reference>
<dbReference type="EMBL" id="CP054143">
    <property type="protein sequence ID" value="QKJ68032.1"/>
    <property type="molecule type" value="Genomic_DNA"/>
</dbReference>
<dbReference type="AlphaFoldDB" id="A0A6M8SRU3"/>
<sequence length="68" mass="7180">MWIKLNCSFTDKNGAYAPGDIVDAAAADAKQLLELQLAEKASKPSEKPLENQGEDQSLDKTGGGGSEQ</sequence>
<gene>
    <name evidence="2" type="ORF">HQN60_15610</name>
</gene>
<dbReference type="RefSeq" id="WP_173534533.1">
    <property type="nucleotide sequence ID" value="NZ_CP054143.1"/>
</dbReference>
<evidence type="ECO:0000313" key="2">
    <source>
        <dbReference type="EMBL" id="QKJ68032.1"/>
    </source>
</evidence>
<accession>A0A6M8SRU3</accession>
<proteinExistence type="predicted"/>